<evidence type="ECO:0000313" key="2">
    <source>
        <dbReference type="EMBL" id="CAK0827833.1"/>
    </source>
</evidence>
<evidence type="ECO:0000256" key="1">
    <source>
        <dbReference type="SAM" id="MobiDB-lite"/>
    </source>
</evidence>
<organism evidence="2 3">
    <name type="scientific">Prorocentrum cordatum</name>
    <dbReference type="NCBI Taxonomy" id="2364126"/>
    <lineage>
        <taxon>Eukaryota</taxon>
        <taxon>Sar</taxon>
        <taxon>Alveolata</taxon>
        <taxon>Dinophyceae</taxon>
        <taxon>Prorocentrales</taxon>
        <taxon>Prorocentraceae</taxon>
        <taxon>Prorocentrum</taxon>
    </lineage>
</organism>
<feature type="region of interest" description="Disordered" evidence="1">
    <location>
        <begin position="1"/>
        <end position="61"/>
    </location>
</feature>
<name>A0ABN9S9H5_9DINO</name>
<dbReference type="Proteomes" id="UP001189429">
    <property type="component" value="Unassembled WGS sequence"/>
</dbReference>
<reference evidence="2" key="1">
    <citation type="submission" date="2023-10" db="EMBL/GenBank/DDBJ databases">
        <authorList>
            <person name="Chen Y."/>
            <person name="Shah S."/>
            <person name="Dougan E. K."/>
            <person name="Thang M."/>
            <person name="Chan C."/>
        </authorList>
    </citation>
    <scope>NUCLEOTIDE SEQUENCE [LARGE SCALE GENOMIC DNA]</scope>
</reference>
<keyword evidence="3" id="KW-1185">Reference proteome</keyword>
<gene>
    <name evidence="2" type="ORF">PCOR1329_LOCUS27265</name>
</gene>
<comment type="caution">
    <text evidence="2">The sequence shown here is derived from an EMBL/GenBank/DDBJ whole genome shotgun (WGS) entry which is preliminary data.</text>
</comment>
<accession>A0ABN9S9H5</accession>
<sequence length="137" mass="14721">MAERRAGGRAAPGPWLAAQGASQVSLKAKQPADAPCTNSIRAAGRLEPPRERAQEPSARTPPLCWAAEVDHILFRREHGPLAPVPARPNASPPPIDGIRWVVCDLIDMLLSWHARNGAVCDIFSVLLQLGPEGQEAQ</sequence>
<proteinExistence type="predicted"/>
<protein>
    <submittedName>
        <fullName evidence="2">Uncharacterized protein</fullName>
    </submittedName>
</protein>
<evidence type="ECO:0000313" key="3">
    <source>
        <dbReference type="Proteomes" id="UP001189429"/>
    </source>
</evidence>
<dbReference type="EMBL" id="CAUYUJ010009846">
    <property type="protein sequence ID" value="CAK0827833.1"/>
    <property type="molecule type" value="Genomic_DNA"/>
</dbReference>
<feature type="non-terminal residue" evidence="2">
    <location>
        <position position="137"/>
    </location>
</feature>